<evidence type="ECO:0000313" key="2">
    <source>
        <dbReference type="EMBL" id="KLU07587.1"/>
    </source>
</evidence>
<protein>
    <submittedName>
        <fullName evidence="2">Uncharacterized protein</fullName>
    </submittedName>
</protein>
<accession>A0A0J1BM77</accession>
<organism evidence="2 3">
    <name type="scientific">Rhodopirellula islandica</name>
    <dbReference type="NCBI Taxonomy" id="595434"/>
    <lineage>
        <taxon>Bacteria</taxon>
        <taxon>Pseudomonadati</taxon>
        <taxon>Planctomycetota</taxon>
        <taxon>Planctomycetia</taxon>
        <taxon>Pirellulales</taxon>
        <taxon>Pirellulaceae</taxon>
        <taxon>Rhodopirellula</taxon>
    </lineage>
</organism>
<dbReference type="Proteomes" id="UP000036367">
    <property type="component" value="Unassembled WGS sequence"/>
</dbReference>
<name>A0A0J1BM77_RHOIS</name>
<dbReference type="AlphaFoldDB" id="A0A0J1BM77"/>
<evidence type="ECO:0000313" key="3">
    <source>
        <dbReference type="Proteomes" id="UP000036367"/>
    </source>
</evidence>
<sequence length="49" mass="5565">MASVGHVVTLEVQPASRQATQTSRIDVGRRHRRLGQLNDIPPFKRKQTK</sequence>
<dbReference type="EMBL" id="LECT01000006">
    <property type="protein sequence ID" value="KLU07587.1"/>
    <property type="molecule type" value="Genomic_DNA"/>
</dbReference>
<proteinExistence type="predicted"/>
<keyword evidence="3" id="KW-1185">Reference proteome</keyword>
<reference evidence="2" key="1">
    <citation type="submission" date="2015-05" db="EMBL/GenBank/DDBJ databases">
        <title>Permanent draft genome of Rhodopirellula islandicus K833.</title>
        <authorList>
            <person name="Kizina J."/>
            <person name="Richter M."/>
            <person name="Glockner F.O."/>
            <person name="Harder J."/>
        </authorList>
    </citation>
    <scope>NUCLEOTIDE SEQUENCE [LARGE SCALE GENOMIC DNA]</scope>
    <source>
        <strain evidence="2">K833</strain>
    </source>
</reference>
<dbReference type="PATRIC" id="fig|595434.4.peg.645"/>
<gene>
    <name evidence="2" type="ORF">RISK_000665</name>
</gene>
<feature type="region of interest" description="Disordered" evidence="1">
    <location>
        <begin position="15"/>
        <end position="49"/>
    </location>
</feature>
<feature type="compositionally biased region" description="Polar residues" evidence="1">
    <location>
        <begin position="15"/>
        <end position="24"/>
    </location>
</feature>
<comment type="caution">
    <text evidence="2">The sequence shown here is derived from an EMBL/GenBank/DDBJ whole genome shotgun (WGS) entry which is preliminary data.</text>
</comment>
<evidence type="ECO:0000256" key="1">
    <source>
        <dbReference type="SAM" id="MobiDB-lite"/>
    </source>
</evidence>